<dbReference type="InterPro" id="IPR053888">
    <property type="entry name" value="MRM3-like_sub_bind"/>
</dbReference>
<dbReference type="InterPro" id="IPR001537">
    <property type="entry name" value="SpoU_MeTrfase"/>
</dbReference>
<dbReference type="GO" id="GO:0006396">
    <property type="term" value="P:RNA processing"/>
    <property type="evidence" value="ECO:0007669"/>
    <property type="project" value="InterPro"/>
</dbReference>
<dbReference type="InterPro" id="IPR029028">
    <property type="entry name" value="Alpha/beta_knot_MTases"/>
</dbReference>
<evidence type="ECO:0000259" key="5">
    <source>
        <dbReference type="Pfam" id="PF22435"/>
    </source>
</evidence>
<dbReference type="PANTHER" id="PTHR43191">
    <property type="entry name" value="RRNA METHYLTRANSFERASE 3"/>
    <property type="match status" value="1"/>
</dbReference>
<keyword evidence="3 6" id="KW-0808">Transferase</keyword>
<dbReference type="Gene3D" id="3.40.1280.10">
    <property type="match status" value="1"/>
</dbReference>
<reference evidence="6 7" key="1">
    <citation type="submission" date="2014-08" db="EMBL/GenBank/DDBJ databases">
        <title>Clostridium innocuum, an unnegligible vancomycin-resistant pathogen causing extra-intestinal infections.</title>
        <authorList>
            <person name="Feng Y."/>
            <person name="Chiu C.-H."/>
        </authorList>
    </citation>
    <scope>NUCLEOTIDE SEQUENCE [LARGE SCALE GENOMIC DNA]</scope>
    <source>
        <strain evidence="6 7">AN88</strain>
    </source>
</reference>
<dbReference type="GO" id="GO:0003723">
    <property type="term" value="F:RNA binding"/>
    <property type="evidence" value="ECO:0007669"/>
    <property type="project" value="InterPro"/>
</dbReference>
<feature type="domain" description="MRM3-like substrate binding" evidence="5">
    <location>
        <begin position="8"/>
        <end position="75"/>
    </location>
</feature>
<evidence type="ECO:0000256" key="3">
    <source>
        <dbReference type="ARBA" id="ARBA00022679"/>
    </source>
</evidence>
<dbReference type="InterPro" id="IPR051259">
    <property type="entry name" value="rRNA_Methyltransferase"/>
</dbReference>
<organism evidence="6 7">
    <name type="scientific">Clostridium innocuum</name>
    <dbReference type="NCBI Taxonomy" id="1522"/>
    <lineage>
        <taxon>Bacteria</taxon>
        <taxon>Bacillati</taxon>
        <taxon>Bacillota</taxon>
        <taxon>Clostridia</taxon>
        <taxon>Eubacteriales</taxon>
        <taxon>Clostridiaceae</taxon>
        <taxon>Clostridium</taxon>
    </lineage>
</organism>
<dbReference type="CDD" id="cd18095">
    <property type="entry name" value="SpoU-like_rRNA-MTase"/>
    <property type="match status" value="1"/>
</dbReference>
<protein>
    <submittedName>
        <fullName evidence="6">RNA methyltransferase</fullName>
    </submittedName>
</protein>
<evidence type="ECO:0000313" key="6">
    <source>
        <dbReference type="EMBL" id="KGJ53449.1"/>
    </source>
</evidence>
<dbReference type="EMBL" id="JQIF01000039">
    <property type="protein sequence ID" value="KGJ53449.1"/>
    <property type="molecule type" value="Genomic_DNA"/>
</dbReference>
<dbReference type="SUPFAM" id="SSF75217">
    <property type="entry name" value="alpha/beta knot"/>
    <property type="match status" value="1"/>
</dbReference>
<comment type="similarity">
    <text evidence="1">Belongs to the class IV-like SAM-binding methyltransferase superfamily. RNA methyltransferase TrmH family.</text>
</comment>
<name>A0A099I688_CLOIN</name>
<evidence type="ECO:0000313" key="7">
    <source>
        <dbReference type="Proteomes" id="UP000030008"/>
    </source>
</evidence>
<evidence type="ECO:0000256" key="1">
    <source>
        <dbReference type="ARBA" id="ARBA00007228"/>
    </source>
</evidence>
<evidence type="ECO:0000256" key="2">
    <source>
        <dbReference type="ARBA" id="ARBA00022603"/>
    </source>
</evidence>
<dbReference type="InterPro" id="IPR029026">
    <property type="entry name" value="tRNA_m1G_MTases_N"/>
</dbReference>
<dbReference type="Gene3D" id="3.30.1330.30">
    <property type="match status" value="1"/>
</dbReference>
<keyword evidence="2 6" id="KW-0489">Methyltransferase</keyword>
<proteinExistence type="inferred from homology"/>
<dbReference type="Proteomes" id="UP000030008">
    <property type="component" value="Unassembled WGS sequence"/>
</dbReference>
<dbReference type="SUPFAM" id="SSF55315">
    <property type="entry name" value="L30e-like"/>
    <property type="match status" value="1"/>
</dbReference>
<evidence type="ECO:0000259" key="4">
    <source>
        <dbReference type="Pfam" id="PF00588"/>
    </source>
</evidence>
<dbReference type="GO" id="GO:0008173">
    <property type="term" value="F:RNA methyltransferase activity"/>
    <property type="evidence" value="ECO:0007669"/>
    <property type="project" value="InterPro"/>
</dbReference>
<dbReference type="InterPro" id="IPR029064">
    <property type="entry name" value="Ribosomal_eL30-like_sf"/>
</dbReference>
<dbReference type="PANTHER" id="PTHR43191:SF2">
    <property type="entry name" value="RRNA METHYLTRANSFERASE 3, MITOCHONDRIAL"/>
    <property type="match status" value="1"/>
</dbReference>
<sequence length="243" mass="27076">MEITSLTNAKVKQWAKYKEKKYREKDQRFLVEGEHLIEEAARAGLVEAVLVEIGKAHTFVEYPVYEVTKDILRKLESSVSGTWIMAVCRMPQYHDAEFGKRVIVLDDVQDPGNVGTIIRTAVSFGYDAVLLSAHSCDVYNEKVIRSTQGALFHIPVIRGDVQAMLMSLKQKGTRILATSLHNASALREIAVPDAFALVFGNEGKGVSEEVLRLADTHVFIEMHTFESLNVAVAAGICMYAFKK</sequence>
<accession>A0A099I688</accession>
<gene>
    <name evidence="6" type="ORF">CIAN88_08470</name>
</gene>
<feature type="domain" description="tRNA/rRNA methyltransferase SpoU type" evidence="4">
    <location>
        <begin position="101"/>
        <end position="239"/>
    </location>
</feature>
<dbReference type="Pfam" id="PF00588">
    <property type="entry name" value="SpoU_methylase"/>
    <property type="match status" value="1"/>
</dbReference>
<dbReference type="GO" id="GO:0032259">
    <property type="term" value="P:methylation"/>
    <property type="evidence" value="ECO:0007669"/>
    <property type="project" value="UniProtKB-KW"/>
</dbReference>
<dbReference type="Pfam" id="PF22435">
    <property type="entry name" value="MRM3-like_sub_bind"/>
    <property type="match status" value="1"/>
</dbReference>
<comment type="caution">
    <text evidence="6">The sequence shown here is derived from an EMBL/GenBank/DDBJ whole genome shotgun (WGS) entry which is preliminary data.</text>
</comment>
<dbReference type="AlphaFoldDB" id="A0A099I688"/>
<dbReference type="RefSeq" id="WP_044905118.1">
    <property type="nucleotide sequence ID" value="NZ_JQIF01000039.1"/>
</dbReference>